<dbReference type="CDD" id="cd00761">
    <property type="entry name" value="Glyco_tranf_GTA_type"/>
    <property type="match status" value="1"/>
</dbReference>
<evidence type="ECO:0000259" key="2">
    <source>
        <dbReference type="Pfam" id="PF00535"/>
    </source>
</evidence>
<reference evidence="3 4" key="1">
    <citation type="journal article" date="2016" name="Nat. Commun.">
        <title>Thousands of microbial genomes shed light on interconnected biogeochemical processes in an aquifer system.</title>
        <authorList>
            <person name="Anantharaman K."/>
            <person name="Brown C.T."/>
            <person name="Hug L.A."/>
            <person name="Sharon I."/>
            <person name="Castelle C.J."/>
            <person name="Probst A.J."/>
            <person name="Thomas B.C."/>
            <person name="Singh A."/>
            <person name="Wilkins M.J."/>
            <person name="Karaoz U."/>
            <person name="Brodie E.L."/>
            <person name="Williams K.H."/>
            <person name="Hubbard S.S."/>
            <person name="Banfield J.F."/>
        </authorList>
    </citation>
    <scope>NUCLEOTIDE SEQUENCE [LARGE SCALE GENOMIC DNA]</scope>
</reference>
<dbReference type="InterPro" id="IPR001173">
    <property type="entry name" value="Glyco_trans_2-like"/>
</dbReference>
<dbReference type="AlphaFoldDB" id="A0A1F5ZHE8"/>
<dbReference type="InterPro" id="IPR050834">
    <property type="entry name" value="Glycosyltransf_2"/>
</dbReference>
<evidence type="ECO:0000256" key="1">
    <source>
        <dbReference type="SAM" id="Phobius"/>
    </source>
</evidence>
<evidence type="ECO:0000313" key="4">
    <source>
        <dbReference type="Proteomes" id="UP000177268"/>
    </source>
</evidence>
<dbReference type="Gene3D" id="3.90.550.10">
    <property type="entry name" value="Spore Coat Polysaccharide Biosynthesis Protein SpsA, Chain A"/>
    <property type="match status" value="1"/>
</dbReference>
<dbReference type="STRING" id="1798370.A2Z00_05360"/>
<dbReference type="InterPro" id="IPR029044">
    <property type="entry name" value="Nucleotide-diphossugar_trans"/>
</dbReference>
<sequence>MNTPHVSVIICTKNRAKDLAECLRSLKKQTVAIDEIIIINNLSTDETPDVLMHYKKQFKNRLHWVRERRAAYPIVYNRGLKEARCDWVAFIDDDCVASPNWYAAIKKSVVSFRHPAAILGATRPCHPQNAYSLATYIFHTEWKENNSAGDAIVNLEILDNKNIVYHRRFLRRHHLAYDENRKNILHGAGEDADLGLQIQQAGGKAMYNRKILVYHKEPETMRHYWRKYFCSLAAYEYFKTKWANFHVLPGARIHFRNLAGNIANEYNYSFIKKIQLFTLLYTTVIISIFLHYFLRFPGMTEYFISAVDSYEKRT</sequence>
<evidence type="ECO:0000313" key="3">
    <source>
        <dbReference type="EMBL" id="OGG11765.1"/>
    </source>
</evidence>
<name>A0A1F5ZHE8_9BACT</name>
<proteinExistence type="predicted"/>
<dbReference type="SUPFAM" id="SSF53448">
    <property type="entry name" value="Nucleotide-diphospho-sugar transferases"/>
    <property type="match status" value="1"/>
</dbReference>
<gene>
    <name evidence="3" type="ORF">A2Z00_05360</name>
</gene>
<feature type="domain" description="Glycosyltransferase 2-like" evidence="2">
    <location>
        <begin position="7"/>
        <end position="130"/>
    </location>
</feature>
<keyword evidence="1" id="KW-0472">Membrane</keyword>
<feature type="transmembrane region" description="Helical" evidence="1">
    <location>
        <begin position="274"/>
        <end position="294"/>
    </location>
</feature>
<dbReference type="PANTHER" id="PTHR43685">
    <property type="entry name" value="GLYCOSYLTRANSFERASE"/>
    <property type="match status" value="1"/>
</dbReference>
<comment type="caution">
    <text evidence="3">The sequence shown here is derived from an EMBL/GenBank/DDBJ whole genome shotgun (WGS) entry which is preliminary data.</text>
</comment>
<dbReference type="Proteomes" id="UP000177268">
    <property type="component" value="Unassembled WGS sequence"/>
</dbReference>
<keyword evidence="1" id="KW-0812">Transmembrane</keyword>
<keyword evidence="1" id="KW-1133">Transmembrane helix</keyword>
<dbReference type="EMBL" id="MFIZ01000016">
    <property type="protein sequence ID" value="OGG11765.1"/>
    <property type="molecule type" value="Genomic_DNA"/>
</dbReference>
<organism evidence="3 4">
    <name type="scientific">Candidatus Gottesmanbacteria bacterium RBG_13_45_10</name>
    <dbReference type="NCBI Taxonomy" id="1798370"/>
    <lineage>
        <taxon>Bacteria</taxon>
        <taxon>Candidatus Gottesmaniibacteriota</taxon>
    </lineage>
</organism>
<accession>A0A1F5ZHE8</accession>
<dbReference type="Pfam" id="PF00535">
    <property type="entry name" value="Glycos_transf_2"/>
    <property type="match status" value="1"/>
</dbReference>
<dbReference type="PANTHER" id="PTHR43685:SF2">
    <property type="entry name" value="GLYCOSYLTRANSFERASE 2-LIKE DOMAIN-CONTAINING PROTEIN"/>
    <property type="match status" value="1"/>
</dbReference>
<protein>
    <recommendedName>
        <fullName evidence="2">Glycosyltransferase 2-like domain-containing protein</fullName>
    </recommendedName>
</protein>